<organism evidence="2 3">
    <name type="scientific">Lithospermum erythrorhizon</name>
    <name type="common">Purple gromwell</name>
    <name type="synonym">Lithospermum officinale var. erythrorhizon</name>
    <dbReference type="NCBI Taxonomy" id="34254"/>
    <lineage>
        <taxon>Eukaryota</taxon>
        <taxon>Viridiplantae</taxon>
        <taxon>Streptophyta</taxon>
        <taxon>Embryophyta</taxon>
        <taxon>Tracheophyta</taxon>
        <taxon>Spermatophyta</taxon>
        <taxon>Magnoliopsida</taxon>
        <taxon>eudicotyledons</taxon>
        <taxon>Gunneridae</taxon>
        <taxon>Pentapetalae</taxon>
        <taxon>asterids</taxon>
        <taxon>lamiids</taxon>
        <taxon>Boraginales</taxon>
        <taxon>Boraginaceae</taxon>
        <taxon>Boraginoideae</taxon>
        <taxon>Lithospermeae</taxon>
        <taxon>Lithospermum</taxon>
    </lineage>
</organism>
<gene>
    <name evidence="2" type="ORF">LIER_21389</name>
</gene>
<dbReference type="Proteomes" id="UP001454036">
    <property type="component" value="Unassembled WGS sequence"/>
</dbReference>
<accession>A0AAV3QQ64</accession>
<sequence length="130" mass="14243">MGGKGSLLDEGRMENAPEGEGGLPGPRYQAIMEFLKTGVLPGDPPLANKIQRQSLRLLHQMGRIQADHLKGLGASVPVLQGNLYPVWVPRVLVNHSGMHFTAGKIEDLFLEQDIEHWTASVSYYQANGQV</sequence>
<comment type="caution">
    <text evidence="2">The sequence shown here is derived from an EMBL/GenBank/DDBJ whole genome shotgun (WGS) entry which is preliminary data.</text>
</comment>
<evidence type="ECO:0000313" key="2">
    <source>
        <dbReference type="EMBL" id="GAA0166169.1"/>
    </source>
</evidence>
<protein>
    <submittedName>
        <fullName evidence="2">Uncharacterized protein</fullName>
    </submittedName>
</protein>
<dbReference type="AlphaFoldDB" id="A0AAV3QQ64"/>
<name>A0AAV3QQ64_LITER</name>
<keyword evidence="3" id="KW-1185">Reference proteome</keyword>
<proteinExistence type="predicted"/>
<feature type="region of interest" description="Disordered" evidence="1">
    <location>
        <begin position="1"/>
        <end position="24"/>
    </location>
</feature>
<reference evidence="2 3" key="1">
    <citation type="submission" date="2024-01" db="EMBL/GenBank/DDBJ databases">
        <title>The complete chloroplast genome sequence of Lithospermum erythrorhizon: insights into the phylogenetic relationship among Boraginaceae species and the maternal lineages of purple gromwells.</title>
        <authorList>
            <person name="Okada T."/>
            <person name="Watanabe K."/>
        </authorList>
    </citation>
    <scope>NUCLEOTIDE SEQUENCE [LARGE SCALE GENOMIC DNA]</scope>
</reference>
<dbReference type="EMBL" id="BAABME010005631">
    <property type="protein sequence ID" value="GAA0166169.1"/>
    <property type="molecule type" value="Genomic_DNA"/>
</dbReference>
<evidence type="ECO:0000256" key="1">
    <source>
        <dbReference type="SAM" id="MobiDB-lite"/>
    </source>
</evidence>
<evidence type="ECO:0000313" key="3">
    <source>
        <dbReference type="Proteomes" id="UP001454036"/>
    </source>
</evidence>